<dbReference type="OrthoDB" id="8017587at2759"/>
<dbReference type="RefSeq" id="XP_040640491.1">
    <property type="nucleotide sequence ID" value="XM_040784016.1"/>
</dbReference>
<keyword evidence="1" id="KW-1133">Transmembrane helix</keyword>
<feature type="non-terminal residue" evidence="2">
    <location>
        <position position="1"/>
    </location>
</feature>
<dbReference type="InterPro" id="IPR036969">
    <property type="entry name" value="Citrate_synthase_sf"/>
</dbReference>
<dbReference type="InterPro" id="IPR016142">
    <property type="entry name" value="Citrate_synth-like_lrg_a-sub"/>
</dbReference>
<dbReference type="Gene3D" id="1.10.580.10">
    <property type="entry name" value="Citrate Synthase, domain 1"/>
    <property type="match status" value="1"/>
</dbReference>
<keyword evidence="3" id="KW-1185">Reference proteome</keyword>
<evidence type="ECO:0000256" key="1">
    <source>
        <dbReference type="SAM" id="Phobius"/>
    </source>
</evidence>
<reference evidence="3" key="1">
    <citation type="journal article" date="2014" name="Nat. Commun.">
        <title>Genomic adaptations of the halophilic Dead Sea filamentous fungus Eurotium rubrum.</title>
        <authorList>
            <person name="Kis-Papo T."/>
            <person name="Weig A.R."/>
            <person name="Riley R."/>
            <person name="Persoh D."/>
            <person name="Salamov A."/>
            <person name="Sun H."/>
            <person name="Lipzen A."/>
            <person name="Wasser S.P."/>
            <person name="Rambold G."/>
            <person name="Grigoriev I.V."/>
            <person name="Nevo E."/>
        </authorList>
    </citation>
    <scope>NUCLEOTIDE SEQUENCE [LARGE SCALE GENOMIC DNA]</scope>
    <source>
        <strain evidence="3">CBS 135680</strain>
    </source>
</reference>
<evidence type="ECO:0000313" key="3">
    <source>
        <dbReference type="Proteomes" id="UP000019804"/>
    </source>
</evidence>
<proteinExistence type="predicted"/>
<feature type="transmembrane region" description="Helical" evidence="1">
    <location>
        <begin position="55"/>
        <end position="76"/>
    </location>
</feature>
<organism evidence="2 3">
    <name type="scientific">Aspergillus ruber (strain CBS 135680)</name>
    <dbReference type="NCBI Taxonomy" id="1388766"/>
    <lineage>
        <taxon>Eukaryota</taxon>
        <taxon>Fungi</taxon>
        <taxon>Dikarya</taxon>
        <taxon>Ascomycota</taxon>
        <taxon>Pezizomycotina</taxon>
        <taxon>Eurotiomycetes</taxon>
        <taxon>Eurotiomycetidae</taxon>
        <taxon>Eurotiales</taxon>
        <taxon>Aspergillaceae</taxon>
        <taxon>Aspergillus</taxon>
        <taxon>Aspergillus subgen. Aspergillus</taxon>
    </lineage>
</organism>
<keyword evidence="1" id="KW-0472">Membrane</keyword>
<gene>
    <name evidence="2" type="ORF">EURHEDRAFT_452246</name>
</gene>
<dbReference type="GeneID" id="63699140"/>
<sequence length="80" mass="9053">QPLYYTVTFGVSRALGPLAQLVWDRALGLPIERPRSINLLGLKKWIYLPLSTVSWLAHEIVTLFSSYIAIYLYTCILSPA</sequence>
<protein>
    <submittedName>
        <fullName evidence="2">Uncharacterized protein</fullName>
    </submittedName>
</protein>
<dbReference type="EMBL" id="KK088417">
    <property type="protein sequence ID" value="EYE96803.1"/>
    <property type="molecule type" value="Genomic_DNA"/>
</dbReference>
<keyword evidence="1" id="KW-0812">Transmembrane</keyword>
<dbReference type="GO" id="GO:0046912">
    <property type="term" value="F:acyltransferase activity, acyl groups converted into alkyl on transfer"/>
    <property type="evidence" value="ECO:0007669"/>
    <property type="project" value="InterPro"/>
</dbReference>
<dbReference type="AlphaFoldDB" id="A0A017SIL8"/>
<name>A0A017SIL8_ASPRC</name>
<dbReference type="Proteomes" id="UP000019804">
    <property type="component" value="Unassembled WGS sequence"/>
</dbReference>
<dbReference type="STRING" id="1388766.A0A017SIL8"/>
<dbReference type="HOGENOM" id="CLU_2596439_0_0_1"/>
<accession>A0A017SIL8</accession>
<dbReference type="SUPFAM" id="SSF48256">
    <property type="entry name" value="Citrate synthase"/>
    <property type="match status" value="1"/>
</dbReference>
<evidence type="ECO:0000313" key="2">
    <source>
        <dbReference type="EMBL" id="EYE96803.1"/>
    </source>
</evidence>